<dbReference type="RefSeq" id="WP_204818159.1">
    <property type="nucleotide sequence ID" value="NZ_JANHOF010000004.1"/>
</dbReference>
<dbReference type="InterPro" id="IPR050879">
    <property type="entry name" value="Acyltransferase_3"/>
</dbReference>
<feature type="transmembrane region" description="Helical" evidence="10">
    <location>
        <begin position="82"/>
        <end position="100"/>
    </location>
</feature>
<dbReference type="EMBL" id="JBHLVF010000010">
    <property type="protein sequence ID" value="MFC0391185.1"/>
    <property type="molecule type" value="Genomic_DNA"/>
</dbReference>
<evidence type="ECO:0000256" key="9">
    <source>
        <dbReference type="SAM" id="MobiDB-lite"/>
    </source>
</evidence>
<keyword evidence="5 10" id="KW-0812">Transmembrane</keyword>
<evidence type="ECO:0000256" key="4">
    <source>
        <dbReference type="ARBA" id="ARBA00022679"/>
    </source>
</evidence>
<comment type="subcellular location">
    <subcellularLocation>
        <location evidence="1">Cell membrane</location>
        <topology evidence="1">Multi-pass membrane protein</topology>
    </subcellularLocation>
</comment>
<feature type="transmembrane region" description="Helical" evidence="10">
    <location>
        <begin position="209"/>
        <end position="227"/>
    </location>
</feature>
<dbReference type="Pfam" id="PF01757">
    <property type="entry name" value="Acyl_transf_3"/>
    <property type="match status" value="1"/>
</dbReference>
<accession>A0ABV6J5P7</accession>
<evidence type="ECO:0000256" key="10">
    <source>
        <dbReference type="SAM" id="Phobius"/>
    </source>
</evidence>
<reference evidence="12 13" key="1">
    <citation type="submission" date="2024-09" db="EMBL/GenBank/DDBJ databases">
        <authorList>
            <person name="Sun Q."/>
            <person name="Mori K."/>
        </authorList>
    </citation>
    <scope>NUCLEOTIDE SEQUENCE [LARGE SCALE GENOMIC DNA]</scope>
    <source>
        <strain evidence="12 13">CCM 4839</strain>
    </source>
</reference>
<feature type="transmembrane region" description="Helical" evidence="10">
    <location>
        <begin position="391"/>
        <end position="407"/>
    </location>
</feature>
<dbReference type="GO" id="GO:0016746">
    <property type="term" value="F:acyltransferase activity"/>
    <property type="evidence" value="ECO:0007669"/>
    <property type="project" value="UniProtKB-KW"/>
</dbReference>
<evidence type="ECO:0000256" key="5">
    <source>
        <dbReference type="ARBA" id="ARBA00022692"/>
    </source>
</evidence>
<organism evidence="12 13">
    <name type="scientific">Paenibacillus mendelii</name>
    <dbReference type="NCBI Taxonomy" id="206163"/>
    <lineage>
        <taxon>Bacteria</taxon>
        <taxon>Bacillati</taxon>
        <taxon>Bacillota</taxon>
        <taxon>Bacilli</taxon>
        <taxon>Bacillales</taxon>
        <taxon>Paenibacillaceae</taxon>
        <taxon>Paenibacillus</taxon>
    </lineage>
</organism>
<name>A0ABV6J5P7_9BACL</name>
<dbReference type="EC" id="2.3.1.-" evidence="12"/>
<dbReference type="Proteomes" id="UP001589818">
    <property type="component" value="Unassembled WGS sequence"/>
</dbReference>
<dbReference type="PANTHER" id="PTHR23028:SF53">
    <property type="entry name" value="ACYL_TRANSF_3 DOMAIN-CONTAINING PROTEIN"/>
    <property type="match status" value="1"/>
</dbReference>
<comment type="caution">
    <text evidence="12">The sequence shown here is derived from an EMBL/GenBank/DDBJ whole genome shotgun (WGS) entry which is preliminary data.</text>
</comment>
<feature type="compositionally biased region" description="Basic and acidic residues" evidence="9">
    <location>
        <begin position="452"/>
        <end position="472"/>
    </location>
</feature>
<evidence type="ECO:0000256" key="3">
    <source>
        <dbReference type="ARBA" id="ARBA00022475"/>
    </source>
</evidence>
<comment type="similarity">
    <text evidence="2">Belongs to the acyltransferase 3 family.</text>
</comment>
<keyword evidence="8 12" id="KW-0012">Acyltransferase</keyword>
<sequence length="657" mass="72025">MQPGNAGANKRRYMPGLDGLRAIAVLAVIFYHMNLGAVPGGFLGVGVFFVLSGYLITDLLASEWRQQGRIDLKSFWIRRFRRLLPALAAFLMTVTAWTLFMNTSQLLTLLGNVLSAALYINNWWLIFHQVSYFDSFGPPSPVGHLWSLAVEEQFYVLWPFLMLLGFRYVKRRGRLFGLILAGEAASAVAMAVLYVPGSDPSRVYYGTDTRAFGLLIGAALAIVWPSAKLTEASESRSRRTIDLIGGAGLLTILVMIWRVSEFDAFLYPGGFVLLSIAAAAAVAALAHPASRLGLLLSWKPLRWLGTRSYGLYLWHYFVICITNPVIHTGGINPALIVIQFILSIGFAELSWRLVENPFRSGKARQMWTNILKRTILSHQANHRRASHRWRAVAWTMPLLIIMILIAVNRDLIIHVSSATSITDSDTVQIPGASTEGVSRPSGPEYQQQPDIGRVDTDGNEGSSRKEVTDKTEVPIPVDNSSEPEAMEKPDSSELPGNAEKPSSITAIGDSVLLGAASELEELLPGIIVDAKIGRQLSQAAEAAAELKAKGKLGSRVIIELGTNGLFTKKQLRALLESLQDAHQIILVNTRVPRKWEQAVNDTLKQVAADYANAVVVDWYKASMGHDSYFQKDGVHLKPKGAKAYAALIASAVGPITE</sequence>
<feature type="transmembrane region" description="Helical" evidence="10">
    <location>
        <begin position="175"/>
        <end position="197"/>
    </location>
</feature>
<feature type="domain" description="Acyltransferase 3" evidence="11">
    <location>
        <begin position="15"/>
        <end position="346"/>
    </location>
</feature>
<feature type="transmembrane region" description="Helical" evidence="10">
    <location>
        <begin position="12"/>
        <end position="31"/>
    </location>
</feature>
<gene>
    <name evidence="12" type="ORF">ACFFJ8_07320</name>
</gene>
<evidence type="ECO:0000313" key="13">
    <source>
        <dbReference type="Proteomes" id="UP001589818"/>
    </source>
</evidence>
<dbReference type="Gene3D" id="3.40.50.1110">
    <property type="entry name" value="SGNH hydrolase"/>
    <property type="match status" value="1"/>
</dbReference>
<feature type="transmembrane region" description="Helical" evidence="10">
    <location>
        <begin position="309"/>
        <end position="327"/>
    </location>
</feature>
<dbReference type="InterPro" id="IPR002656">
    <property type="entry name" value="Acyl_transf_3_dom"/>
</dbReference>
<feature type="transmembrane region" description="Helical" evidence="10">
    <location>
        <begin position="106"/>
        <end position="126"/>
    </location>
</feature>
<keyword evidence="7 10" id="KW-0472">Membrane</keyword>
<evidence type="ECO:0000256" key="7">
    <source>
        <dbReference type="ARBA" id="ARBA00023136"/>
    </source>
</evidence>
<evidence type="ECO:0000256" key="6">
    <source>
        <dbReference type="ARBA" id="ARBA00022989"/>
    </source>
</evidence>
<keyword evidence="4 12" id="KW-0808">Transferase</keyword>
<dbReference type="PANTHER" id="PTHR23028">
    <property type="entry name" value="ACETYLTRANSFERASE"/>
    <property type="match status" value="1"/>
</dbReference>
<keyword evidence="3" id="KW-1003">Cell membrane</keyword>
<evidence type="ECO:0000259" key="11">
    <source>
        <dbReference type="Pfam" id="PF01757"/>
    </source>
</evidence>
<proteinExistence type="inferred from homology"/>
<dbReference type="InterPro" id="IPR036514">
    <property type="entry name" value="SGNH_hydro_sf"/>
</dbReference>
<feature type="transmembrane region" description="Helical" evidence="10">
    <location>
        <begin position="333"/>
        <end position="354"/>
    </location>
</feature>
<evidence type="ECO:0000256" key="1">
    <source>
        <dbReference type="ARBA" id="ARBA00004651"/>
    </source>
</evidence>
<keyword evidence="13" id="KW-1185">Reference proteome</keyword>
<evidence type="ECO:0000256" key="8">
    <source>
        <dbReference type="ARBA" id="ARBA00023315"/>
    </source>
</evidence>
<dbReference type="SUPFAM" id="SSF52266">
    <property type="entry name" value="SGNH hydrolase"/>
    <property type="match status" value="1"/>
</dbReference>
<feature type="region of interest" description="Disordered" evidence="9">
    <location>
        <begin position="424"/>
        <end position="501"/>
    </location>
</feature>
<feature type="transmembrane region" description="Helical" evidence="10">
    <location>
        <begin position="265"/>
        <end position="288"/>
    </location>
</feature>
<evidence type="ECO:0000256" key="2">
    <source>
        <dbReference type="ARBA" id="ARBA00007400"/>
    </source>
</evidence>
<feature type="transmembrane region" description="Helical" evidence="10">
    <location>
        <begin position="239"/>
        <end position="259"/>
    </location>
</feature>
<protein>
    <submittedName>
        <fullName evidence="12">Acyltransferase family protein</fullName>
        <ecNumber evidence="12">2.3.1.-</ecNumber>
    </submittedName>
</protein>
<evidence type="ECO:0000313" key="12">
    <source>
        <dbReference type="EMBL" id="MFC0391185.1"/>
    </source>
</evidence>
<dbReference type="CDD" id="cd01840">
    <property type="entry name" value="SGNH_hydrolase_yrhL_like"/>
    <property type="match status" value="1"/>
</dbReference>
<feature type="transmembrane region" description="Helical" evidence="10">
    <location>
        <begin position="37"/>
        <end position="61"/>
    </location>
</feature>
<keyword evidence="6 10" id="KW-1133">Transmembrane helix</keyword>